<dbReference type="Proteomes" id="UP001353858">
    <property type="component" value="Unassembled WGS sequence"/>
</dbReference>
<keyword evidence="3" id="KW-1185">Reference proteome</keyword>
<reference evidence="3" key="1">
    <citation type="submission" date="2023-01" db="EMBL/GenBank/DDBJ databases">
        <title>Key to firefly adult light organ development and bioluminescence: homeobox transcription factors regulate luciferase expression and transportation to peroxisome.</title>
        <authorList>
            <person name="Fu X."/>
        </authorList>
    </citation>
    <scope>NUCLEOTIDE SEQUENCE [LARGE SCALE GENOMIC DNA]</scope>
</reference>
<gene>
    <name evidence="2" type="ORF">RN001_003006</name>
</gene>
<sequence length="169" mass="19598">MSQILELSSNDIEQLATFMGHTKDIHNQVYRLPNDVYQTAKIAKLLVLMESGKAGSYKGKSLDEIEIDMEEEVVEDESDDGRQTDTEMLEQQSPQTVPVQLPKKCKRKLVPWTAEQKKLCNLFFKNHIIHKKPPKKEECNNLKLAHPEVFDNKTWPQIKVFVQNIYSKK</sequence>
<name>A0AAN7PEC0_9COLE</name>
<accession>A0AAN7PEC0</accession>
<evidence type="ECO:0000256" key="1">
    <source>
        <dbReference type="SAM" id="MobiDB-lite"/>
    </source>
</evidence>
<dbReference type="PANTHER" id="PTHR33480">
    <property type="entry name" value="SET DOMAIN-CONTAINING PROTEIN-RELATED"/>
    <property type="match status" value="1"/>
</dbReference>
<dbReference type="EMBL" id="JARPUR010000001">
    <property type="protein sequence ID" value="KAK4886735.1"/>
    <property type="molecule type" value="Genomic_DNA"/>
</dbReference>
<dbReference type="PANTHER" id="PTHR33480:SF1">
    <property type="entry name" value="TYR RECOMBINASE DOMAIN-CONTAINING PROTEIN"/>
    <property type="match status" value="1"/>
</dbReference>
<proteinExistence type="predicted"/>
<protein>
    <submittedName>
        <fullName evidence="2">Uncharacterized protein</fullName>
    </submittedName>
</protein>
<feature type="region of interest" description="Disordered" evidence="1">
    <location>
        <begin position="73"/>
        <end position="98"/>
    </location>
</feature>
<comment type="caution">
    <text evidence="2">The sequence shown here is derived from an EMBL/GenBank/DDBJ whole genome shotgun (WGS) entry which is preliminary data.</text>
</comment>
<evidence type="ECO:0000313" key="3">
    <source>
        <dbReference type="Proteomes" id="UP001353858"/>
    </source>
</evidence>
<dbReference type="AlphaFoldDB" id="A0AAN7PEC0"/>
<feature type="compositionally biased region" description="Polar residues" evidence="1">
    <location>
        <begin position="89"/>
        <end position="98"/>
    </location>
</feature>
<evidence type="ECO:0000313" key="2">
    <source>
        <dbReference type="EMBL" id="KAK4886735.1"/>
    </source>
</evidence>
<organism evidence="2 3">
    <name type="scientific">Aquatica leii</name>
    <dbReference type="NCBI Taxonomy" id="1421715"/>
    <lineage>
        <taxon>Eukaryota</taxon>
        <taxon>Metazoa</taxon>
        <taxon>Ecdysozoa</taxon>
        <taxon>Arthropoda</taxon>
        <taxon>Hexapoda</taxon>
        <taxon>Insecta</taxon>
        <taxon>Pterygota</taxon>
        <taxon>Neoptera</taxon>
        <taxon>Endopterygota</taxon>
        <taxon>Coleoptera</taxon>
        <taxon>Polyphaga</taxon>
        <taxon>Elateriformia</taxon>
        <taxon>Elateroidea</taxon>
        <taxon>Lampyridae</taxon>
        <taxon>Luciolinae</taxon>
        <taxon>Aquatica</taxon>
    </lineage>
</organism>